<evidence type="ECO:0000256" key="2">
    <source>
        <dbReference type="SAM" id="Coils"/>
    </source>
</evidence>
<evidence type="ECO:0000313" key="6">
    <source>
        <dbReference type="EMBL" id="ULT87870.1"/>
    </source>
</evidence>
<dbReference type="InterPro" id="IPR042178">
    <property type="entry name" value="Serpin_sf_1"/>
</dbReference>
<name>A0AAE9A667_CAEBR</name>
<dbReference type="InterPro" id="IPR023796">
    <property type="entry name" value="Serpin_dom"/>
</dbReference>
<reference evidence="6 7" key="1">
    <citation type="submission" date="2022-02" db="EMBL/GenBank/DDBJ databases">
        <title>Chromosome-level reference genomes for two strains of Caenorhabditis briggsae: an improved platform for comparative genomics.</title>
        <authorList>
            <person name="Stevens L."/>
            <person name="Andersen E.C."/>
        </authorList>
    </citation>
    <scope>NUCLEOTIDE SEQUENCE [LARGE SCALE GENOMIC DNA]</scope>
    <source>
        <strain evidence="6">QX1410_ONT</strain>
        <tissue evidence="6">Whole-organism</tissue>
    </source>
</reference>
<feature type="coiled-coil region" evidence="2">
    <location>
        <begin position="207"/>
        <end position="252"/>
    </location>
</feature>
<evidence type="ECO:0000256" key="4">
    <source>
        <dbReference type="SAM" id="SignalP"/>
    </source>
</evidence>
<protein>
    <recommendedName>
        <fullName evidence="5">Serpin domain-containing protein</fullName>
    </recommendedName>
</protein>
<gene>
    <name evidence="6" type="ORF">L3Y34_007209</name>
</gene>
<sequence length="454" mass="51556">MLKFLILISVLLNFAACHQNDKMLCVAEAKRYNFCTGIYNNFTRELFESRKELIESSSTIAPLGSQLGGEFKKMMKCFLMKCIGDLECKGERKQIKFQIDTVEFYGERVTEAQECIEKNDINQSLRNCVALHKQFPLPKGFSPTVVPCVKHVLAESAMLLPVMSSTCPPPLETLLAEVAALQRLSKEKDDIICHLQLQLAKNELDSREKIRRIEEKAEEKIEFAMAKCQEHLEAMEQKYAELEAELELQNCKKPIDDDTIDFDSESNCSGDDAPEPTSDFTSVPAEQLAKDFVMMSDAIGNAHIIIRGQELQIKQQLDWTKTFFKKNIDLLDRMTFGNGIPEDIQQQLSNVHEEKENTVQINKEYLTEIAENYNAGAESLDLENPESEKINAFIRDSTHGKLDNLVSTDSNSDAVALLVNAIYFKGKWDEEFEMDLTSPREFTLKSGELMAIPF</sequence>
<proteinExistence type="inferred from homology"/>
<dbReference type="AlphaFoldDB" id="A0AAE9A667"/>
<comment type="similarity">
    <text evidence="1">Belongs to the serpin family.</text>
</comment>
<evidence type="ECO:0000259" key="5">
    <source>
        <dbReference type="Pfam" id="PF00079"/>
    </source>
</evidence>
<accession>A0AAE9A667</accession>
<evidence type="ECO:0000256" key="3">
    <source>
        <dbReference type="SAM" id="MobiDB-lite"/>
    </source>
</evidence>
<dbReference type="PANTHER" id="PTHR11461:SF211">
    <property type="entry name" value="GH10112P-RELATED"/>
    <property type="match status" value="1"/>
</dbReference>
<dbReference type="GO" id="GO:0005615">
    <property type="term" value="C:extracellular space"/>
    <property type="evidence" value="ECO:0007669"/>
    <property type="project" value="InterPro"/>
</dbReference>
<evidence type="ECO:0000313" key="7">
    <source>
        <dbReference type="Proteomes" id="UP000827892"/>
    </source>
</evidence>
<dbReference type="Proteomes" id="UP000827892">
    <property type="component" value="Chromosome V"/>
</dbReference>
<dbReference type="KEGG" id="cbr:CBG_06349"/>
<dbReference type="SUPFAM" id="SSF56574">
    <property type="entry name" value="Serpins"/>
    <property type="match status" value="1"/>
</dbReference>
<dbReference type="EMBL" id="CP090895">
    <property type="protein sequence ID" value="ULT87870.1"/>
    <property type="molecule type" value="Genomic_DNA"/>
</dbReference>
<feature type="signal peptide" evidence="4">
    <location>
        <begin position="1"/>
        <end position="17"/>
    </location>
</feature>
<dbReference type="InterPro" id="IPR000215">
    <property type="entry name" value="Serpin_fam"/>
</dbReference>
<keyword evidence="4" id="KW-0732">Signal</keyword>
<evidence type="ECO:0000256" key="1">
    <source>
        <dbReference type="ARBA" id="ARBA00009500"/>
    </source>
</evidence>
<keyword evidence="2" id="KW-0175">Coiled coil</keyword>
<feature type="chain" id="PRO_5041929519" description="Serpin domain-containing protein" evidence="4">
    <location>
        <begin position="18"/>
        <end position="454"/>
    </location>
</feature>
<dbReference type="InterPro" id="IPR042185">
    <property type="entry name" value="Serpin_sf_2"/>
</dbReference>
<dbReference type="PANTHER" id="PTHR11461">
    <property type="entry name" value="SERINE PROTEASE INHIBITOR, SERPIN"/>
    <property type="match status" value="1"/>
</dbReference>
<dbReference type="Gene3D" id="2.30.39.10">
    <property type="entry name" value="Alpha-1-antitrypsin, domain 1"/>
    <property type="match status" value="1"/>
</dbReference>
<dbReference type="Gene3D" id="3.30.497.10">
    <property type="entry name" value="Antithrombin, subunit I, domain 2"/>
    <property type="match status" value="1"/>
</dbReference>
<feature type="region of interest" description="Disordered" evidence="3">
    <location>
        <begin position="262"/>
        <end position="281"/>
    </location>
</feature>
<dbReference type="Pfam" id="PF00079">
    <property type="entry name" value="Serpin"/>
    <property type="match status" value="1"/>
</dbReference>
<organism evidence="6 7">
    <name type="scientific">Caenorhabditis briggsae</name>
    <dbReference type="NCBI Taxonomy" id="6238"/>
    <lineage>
        <taxon>Eukaryota</taxon>
        <taxon>Metazoa</taxon>
        <taxon>Ecdysozoa</taxon>
        <taxon>Nematoda</taxon>
        <taxon>Chromadorea</taxon>
        <taxon>Rhabditida</taxon>
        <taxon>Rhabditina</taxon>
        <taxon>Rhabditomorpha</taxon>
        <taxon>Rhabditoidea</taxon>
        <taxon>Rhabditidae</taxon>
        <taxon>Peloderinae</taxon>
        <taxon>Caenorhabditis</taxon>
    </lineage>
</organism>
<dbReference type="GO" id="GO:0004867">
    <property type="term" value="F:serine-type endopeptidase inhibitor activity"/>
    <property type="evidence" value="ECO:0007669"/>
    <property type="project" value="InterPro"/>
</dbReference>
<feature type="domain" description="Serpin" evidence="5">
    <location>
        <begin position="356"/>
        <end position="453"/>
    </location>
</feature>
<dbReference type="InterPro" id="IPR036186">
    <property type="entry name" value="Serpin_sf"/>
</dbReference>